<dbReference type="Gene3D" id="1.10.10.60">
    <property type="entry name" value="Homeodomain-like"/>
    <property type="match status" value="2"/>
</dbReference>
<dbReference type="SUPFAM" id="SSF51182">
    <property type="entry name" value="RmlC-like cupins"/>
    <property type="match status" value="1"/>
</dbReference>
<keyword evidence="1" id="KW-0678">Repressor</keyword>
<proteinExistence type="predicted"/>
<dbReference type="InterPro" id="IPR009057">
    <property type="entry name" value="Homeodomain-like_sf"/>
</dbReference>
<evidence type="ECO:0000313" key="7">
    <source>
        <dbReference type="Proteomes" id="UP000321303"/>
    </source>
</evidence>
<dbReference type="InterPro" id="IPR018062">
    <property type="entry name" value="HTH_AraC-typ_CS"/>
</dbReference>
<dbReference type="Pfam" id="PF07883">
    <property type="entry name" value="Cupin_2"/>
    <property type="match status" value="1"/>
</dbReference>
<dbReference type="PANTHER" id="PTHR11019:SF159">
    <property type="entry name" value="TRANSCRIPTIONAL REGULATOR-RELATED"/>
    <property type="match status" value="1"/>
</dbReference>
<dbReference type="Proteomes" id="UP000321303">
    <property type="component" value="Unassembled WGS sequence"/>
</dbReference>
<dbReference type="InterPro" id="IPR018060">
    <property type="entry name" value="HTH_AraC"/>
</dbReference>
<dbReference type="InterPro" id="IPR011051">
    <property type="entry name" value="RmlC_Cupin_sf"/>
</dbReference>
<dbReference type="SMART" id="SM00342">
    <property type="entry name" value="HTH_ARAC"/>
    <property type="match status" value="1"/>
</dbReference>
<dbReference type="GO" id="GO:0043565">
    <property type="term" value="F:sequence-specific DNA binding"/>
    <property type="evidence" value="ECO:0007669"/>
    <property type="project" value="InterPro"/>
</dbReference>
<keyword evidence="3" id="KW-0238">DNA-binding</keyword>
<dbReference type="GO" id="GO:0003700">
    <property type="term" value="F:DNA-binding transcription factor activity"/>
    <property type="evidence" value="ECO:0007669"/>
    <property type="project" value="InterPro"/>
</dbReference>
<dbReference type="InterPro" id="IPR013096">
    <property type="entry name" value="Cupin_2"/>
</dbReference>
<reference evidence="6 7" key="1">
    <citation type="submission" date="2019-07" db="EMBL/GenBank/DDBJ databases">
        <title>Whole genome shotgun sequence of Halomonas variabilis NBRC 102410.</title>
        <authorList>
            <person name="Hosoyama A."/>
            <person name="Uohara A."/>
            <person name="Ohji S."/>
            <person name="Ichikawa N."/>
        </authorList>
    </citation>
    <scope>NUCLEOTIDE SEQUENCE [LARGE SCALE GENOMIC DNA]</scope>
    <source>
        <strain evidence="6 7">NBRC 102410</strain>
    </source>
</reference>
<dbReference type="CDD" id="cd06124">
    <property type="entry name" value="cupin_NimR-like_N"/>
    <property type="match status" value="1"/>
</dbReference>
<dbReference type="PANTHER" id="PTHR11019">
    <property type="entry name" value="HTH-TYPE TRANSCRIPTIONAL REGULATOR NIMR"/>
    <property type="match status" value="1"/>
</dbReference>
<dbReference type="AlphaFoldDB" id="A0A511USZ7"/>
<dbReference type="InterPro" id="IPR020449">
    <property type="entry name" value="Tscrpt_reg_AraC-type_HTH"/>
</dbReference>
<evidence type="ECO:0000256" key="3">
    <source>
        <dbReference type="ARBA" id="ARBA00023125"/>
    </source>
</evidence>
<gene>
    <name evidence="6" type="ORF">HVA01_22590</name>
</gene>
<evidence type="ECO:0000256" key="1">
    <source>
        <dbReference type="ARBA" id="ARBA00022491"/>
    </source>
</evidence>
<sequence>MEDNVLSYFVNHVAPWVNCYPAGSMIEPHSHDVLQILYASSGSMLVRTNGLACIVNPGRAALIPPGVEHQVHMNSQADMATLYVSGLKQAMCLDEASSVTVSPIIKQLLLTAIARSASPSFSPVRSVHLLGLLFEEIYNGDSWAPSISFPQDQRASRVCEKVLADPAEGNTLESLARQAGASSRTISRIFRRELGLSFLEWRQQVQIIIAINALDLGQPVSKIAFELGYSSISAFSSAFRKQVGCPPSAYARKGEMITS</sequence>
<comment type="caution">
    <text evidence="6">The sequence shown here is derived from an EMBL/GenBank/DDBJ whole genome shotgun (WGS) entry which is preliminary data.</text>
</comment>
<keyword evidence="4" id="KW-0804">Transcription</keyword>
<dbReference type="OrthoDB" id="5949386at2"/>
<dbReference type="Gene3D" id="2.60.120.10">
    <property type="entry name" value="Jelly Rolls"/>
    <property type="match status" value="1"/>
</dbReference>
<organism evidence="6 7">
    <name type="scientific">Halovibrio variabilis</name>
    <dbReference type="NCBI Taxonomy" id="31910"/>
    <lineage>
        <taxon>Bacteria</taxon>
        <taxon>Pseudomonadati</taxon>
        <taxon>Pseudomonadota</taxon>
        <taxon>Gammaproteobacteria</taxon>
        <taxon>Oceanospirillales</taxon>
        <taxon>Halomonadaceae</taxon>
        <taxon>Halovibrio</taxon>
    </lineage>
</organism>
<dbReference type="FunFam" id="1.10.10.60:FF:000132">
    <property type="entry name" value="AraC family transcriptional regulator"/>
    <property type="match status" value="1"/>
</dbReference>
<dbReference type="PROSITE" id="PS00041">
    <property type="entry name" value="HTH_ARAC_FAMILY_1"/>
    <property type="match status" value="1"/>
</dbReference>
<keyword evidence="2" id="KW-0805">Transcription regulation</keyword>
<feature type="domain" description="HTH araC/xylS-type" evidence="5">
    <location>
        <begin position="156"/>
        <end position="253"/>
    </location>
</feature>
<dbReference type="SUPFAM" id="SSF46689">
    <property type="entry name" value="Homeodomain-like"/>
    <property type="match status" value="2"/>
</dbReference>
<dbReference type="InterPro" id="IPR014710">
    <property type="entry name" value="RmlC-like_jellyroll"/>
</dbReference>
<dbReference type="PRINTS" id="PR00032">
    <property type="entry name" value="HTHARAC"/>
</dbReference>
<evidence type="ECO:0000256" key="2">
    <source>
        <dbReference type="ARBA" id="ARBA00023015"/>
    </source>
</evidence>
<evidence type="ECO:0000259" key="5">
    <source>
        <dbReference type="PROSITE" id="PS01124"/>
    </source>
</evidence>
<keyword evidence="7" id="KW-1185">Reference proteome</keyword>
<accession>A0A511USZ7</accession>
<protein>
    <submittedName>
        <fullName evidence="6">Transcriptional regulator</fullName>
    </submittedName>
</protein>
<dbReference type="PROSITE" id="PS01124">
    <property type="entry name" value="HTH_ARAC_FAMILY_2"/>
    <property type="match status" value="1"/>
</dbReference>
<name>A0A511USZ7_9GAMM</name>
<dbReference type="Pfam" id="PF12833">
    <property type="entry name" value="HTH_18"/>
    <property type="match status" value="1"/>
</dbReference>
<evidence type="ECO:0000313" key="6">
    <source>
        <dbReference type="EMBL" id="GEN28613.1"/>
    </source>
</evidence>
<evidence type="ECO:0000256" key="4">
    <source>
        <dbReference type="ARBA" id="ARBA00023163"/>
    </source>
</evidence>
<dbReference type="EMBL" id="BJXV01000012">
    <property type="protein sequence ID" value="GEN28613.1"/>
    <property type="molecule type" value="Genomic_DNA"/>
</dbReference>